<dbReference type="GO" id="GO:0016810">
    <property type="term" value="F:hydrolase activity, acting on carbon-nitrogen (but not peptide) bonds"/>
    <property type="evidence" value="ECO:0007669"/>
    <property type="project" value="InterPro"/>
</dbReference>
<protein>
    <submittedName>
        <fullName evidence="4">Polysaccharide deacetylase family protein</fullName>
    </submittedName>
</protein>
<evidence type="ECO:0000259" key="3">
    <source>
        <dbReference type="PROSITE" id="PS51677"/>
    </source>
</evidence>
<dbReference type="SUPFAM" id="SSF88713">
    <property type="entry name" value="Glycoside hydrolase/deacetylase"/>
    <property type="match status" value="1"/>
</dbReference>
<feature type="domain" description="NodB homology" evidence="3">
    <location>
        <begin position="58"/>
        <end position="240"/>
    </location>
</feature>
<dbReference type="InterPro" id="IPR002509">
    <property type="entry name" value="NODB_dom"/>
</dbReference>
<comment type="caution">
    <text evidence="4">The sequence shown here is derived from an EMBL/GenBank/DDBJ whole genome shotgun (WGS) entry which is preliminary data.</text>
</comment>
<dbReference type="GO" id="GO:0005975">
    <property type="term" value="P:carbohydrate metabolic process"/>
    <property type="evidence" value="ECO:0007669"/>
    <property type="project" value="InterPro"/>
</dbReference>
<organism evidence="4 5">
    <name type="scientific">Flavobacterium luteum</name>
    <dbReference type="NCBI Taxonomy" id="2026654"/>
    <lineage>
        <taxon>Bacteria</taxon>
        <taxon>Pseudomonadati</taxon>
        <taxon>Bacteroidota</taxon>
        <taxon>Flavobacteriia</taxon>
        <taxon>Flavobacteriales</taxon>
        <taxon>Flavobacteriaceae</taxon>
        <taxon>Flavobacterium</taxon>
    </lineage>
</organism>
<proteinExistence type="predicted"/>
<evidence type="ECO:0000313" key="5">
    <source>
        <dbReference type="Proteomes" id="UP000490922"/>
    </source>
</evidence>
<dbReference type="GO" id="GO:0005576">
    <property type="term" value="C:extracellular region"/>
    <property type="evidence" value="ECO:0007669"/>
    <property type="project" value="UniProtKB-SubCell"/>
</dbReference>
<dbReference type="Gene3D" id="3.20.20.370">
    <property type="entry name" value="Glycoside hydrolase/deacetylase"/>
    <property type="match status" value="1"/>
</dbReference>
<accession>A0A7J5AB18</accession>
<dbReference type="Pfam" id="PF01522">
    <property type="entry name" value="Polysacc_deac_1"/>
    <property type="match status" value="1"/>
</dbReference>
<reference evidence="4 5" key="1">
    <citation type="submission" date="2019-09" db="EMBL/GenBank/DDBJ databases">
        <title>Flavobacterium sp. nov., isolated from glacier ice.</title>
        <authorList>
            <person name="Liu Q."/>
        </authorList>
    </citation>
    <scope>NUCLEOTIDE SEQUENCE [LARGE SCALE GENOMIC DNA]</scope>
    <source>
        <strain evidence="4 5">NBRC 112527</strain>
    </source>
</reference>
<comment type="subcellular location">
    <subcellularLocation>
        <location evidence="1">Secreted</location>
    </subcellularLocation>
</comment>
<dbReference type="PANTHER" id="PTHR34216:SF3">
    <property type="entry name" value="POLY-BETA-1,6-N-ACETYL-D-GLUCOSAMINE N-DEACETYLASE"/>
    <property type="match status" value="1"/>
</dbReference>
<evidence type="ECO:0000256" key="1">
    <source>
        <dbReference type="ARBA" id="ARBA00004613"/>
    </source>
</evidence>
<gene>
    <name evidence="4" type="ORF">F6464_11975</name>
</gene>
<dbReference type="PROSITE" id="PS51677">
    <property type="entry name" value="NODB"/>
    <property type="match status" value="1"/>
</dbReference>
<dbReference type="InterPro" id="IPR051398">
    <property type="entry name" value="Polysacch_Deacetylase"/>
</dbReference>
<evidence type="ECO:0000313" key="4">
    <source>
        <dbReference type="EMBL" id="KAB1154762.1"/>
    </source>
</evidence>
<dbReference type="Proteomes" id="UP000490922">
    <property type="component" value="Unassembled WGS sequence"/>
</dbReference>
<keyword evidence="2" id="KW-0732">Signal</keyword>
<dbReference type="RefSeq" id="WP_151108140.1">
    <property type="nucleotide sequence ID" value="NZ_WAEM01000007.1"/>
</dbReference>
<dbReference type="EMBL" id="WAEM01000007">
    <property type="protein sequence ID" value="KAB1154762.1"/>
    <property type="molecule type" value="Genomic_DNA"/>
</dbReference>
<dbReference type="InterPro" id="IPR011330">
    <property type="entry name" value="Glyco_hydro/deAcase_b/a-brl"/>
</dbReference>
<dbReference type="AlphaFoldDB" id="A0A7J5AB18"/>
<evidence type="ECO:0000256" key="2">
    <source>
        <dbReference type="ARBA" id="ARBA00022729"/>
    </source>
</evidence>
<dbReference type="CDD" id="cd10918">
    <property type="entry name" value="CE4_NodB_like_5s_6s"/>
    <property type="match status" value="1"/>
</dbReference>
<dbReference type="OrthoDB" id="9778320at2"/>
<name>A0A7J5AB18_9FLAO</name>
<dbReference type="PANTHER" id="PTHR34216">
    <property type="match status" value="1"/>
</dbReference>
<keyword evidence="5" id="KW-1185">Reference proteome</keyword>
<sequence length="240" mass="28008">MSKLPVLMYHNICINENESKGLHISVQKLENQLRHLAENRYTSFHLSELEHKVTIPKKSIVITFDDVTENQFHYAIPLLLKYNFKATFFIPFAFIGKTDIWNASSKSSPEKIMSLEQLKSLDSSIELGLHSYSHKEYDSLSDIEITKDFEKCFEIINKNNLKVYNAIAYPYGNFPKNGVKKESFFKVLKQNNIKMGLRIGNRVNQFPLKSIYEIMRLDIKGEDSLLKFKLKIRFGKLKLF</sequence>